<name>A0AAV4XNY7_CAEEX</name>
<sequence>MLTDGSVDRSVLVISRPAGEAFCNLTVVSPTINIKVPTQQILMSSLDYNYIEKFWGTDSGRLGLRHLSSELQKVIQPEVQFRSFNGHLD</sequence>
<organism evidence="1 2">
    <name type="scientific">Caerostris extrusa</name>
    <name type="common">Bark spider</name>
    <name type="synonym">Caerostris bankana</name>
    <dbReference type="NCBI Taxonomy" id="172846"/>
    <lineage>
        <taxon>Eukaryota</taxon>
        <taxon>Metazoa</taxon>
        <taxon>Ecdysozoa</taxon>
        <taxon>Arthropoda</taxon>
        <taxon>Chelicerata</taxon>
        <taxon>Arachnida</taxon>
        <taxon>Araneae</taxon>
        <taxon>Araneomorphae</taxon>
        <taxon>Entelegynae</taxon>
        <taxon>Araneoidea</taxon>
        <taxon>Araneidae</taxon>
        <taxon>Caerostris</taxon>
    </lineage>
</organism>
<proteinExistence type="predicted"/>
<dbReference type="EMBL" id="BPLR01018095">
    <property type="protein sequence ID" value="GIY96861.1"/>
    <property type="molecule type" value="Genomic_DNA"/>
</dbReference>
<accession>A0AAV4XNY7</accession>
<dbReference type="Proteomes" id="UP001054945">
    <property type="component" value="Unassembled WGS sequence"/>
</dbReference>
<evidence type="ECO:0000313" key="2">
    <source>
        <dbReference type="Proteomes" id="UP001054945"/>
    </source>
</evidence>
<keyword evidence="2" id="KW-1185">Reference proteome</keyword>
<gene>
    <name evidence="1" type="ORF">CEXT_24991</name>
</gene>
<evidence type="ECO:0000313" key="1">
    <source>
        <dbReference type="EMBL" id="GIY96861.1"/>
    </source>
</evidence>
<dbReference type="AlphaFoldDB" id="A0AAV4XNY7"/>
<protein>
    <submittedName>
        <fullName evidence="1">Uncharacterized protein</fullName>
    </submittedName>
</protein>
<reference evidence="1 2" key="1">
    <citation type="submission" date="2021-06" db="EMBL/GenBank/DDBJ databases">
        <title>Caerostris extrusa draft genome.</title>
        <authorList>
            <person name="Kono N."/>
            <person name="Arakawa K."/>
        </authorList>
    </citation>
    <scope>NUCLEOTIDE SEQUENCE [LARGE SCALE GENOMIC DNA]</scope>
</reference>
<comment type="caution">
    <text evidence="1">The sequence shown here is derived from an EMBL/GenBank/DDBJ whole genome shotgun (WGS) entry which is preliminary data.</text>
</comment>